<dbReference type="GO" id="GO:0045121">
    <property type="term" value="C:membrane raft"/>
    <property type="evidence" value="ECO:0007669"/>
    <property type="project" value="TreeGrafter"/>
</dbReference>
<name>A0A3Q3A8T1_KRYMA</name>
<dbReference type="AlphaFoldDB" id="A0A3Q3A8T1"/>
<reference evidence="1" key="2">
    <citation type="submission" date="2025-09" db="UniProtKB">
        <authorList>
            <consortium name="Ensembl"/>
        </authorList>
    </citation>
    <scope>IDENTIFICATION</scope>
</reference>
<reference evidence="1" key="1">
    <citation type="submission" date="2025-08" db="UniProtKB">
        <authorList>
            <consortium name="Ensembl"/>
        </authorList>
    </citation>
    <scope>IDENTIFICATION</scope>
</reference>
<evidence type="ECO:0000313" key="2">
    <source>
        <dbReference type="Proteomes" id="UP000264800"/>
    </source>
</evidence>
<dbReference type="Gene3D" id="2.60.40.10">
    <property type="entry name" value="Immunoglobulins"/>
    <property type="match status" value="1"/>
</dbReference>
<accession>A0A3Q3A8T1</accession>
<dbReference type="GO" id="GO:0042289">
    <property type="term" value="F:MHC class II protein binding"/>
    <property type="evidence" value="ECO:0007669"/>
    <property type="project" value="TreeGrafter"/>
</dbReference>
<dbReference type="InterPro" id="IPR036179">
    <property type="entry name" value="Ig-like_dom_sf"/>
</dbReference>
<keyword evidence="2" id="KW-1185">Reference proteome</keyword>
<dbReference type="SUPFAM" id="SSF48726">
    <property type="entry name" value="Immunoglobulin"/>
    <property type="match status" value="1"/>
</dbReference>
<dbReference type="Ensembl" id="ENSKMAT00000013076.1">
    <property type="protein sequence ID" value="ENSKMAP00000012883.1"/>
    <property type="gene ID" value="ENSKMAG00000009674.1"/>
</dbReference>
<evidence type="ECO:0000313" key="1">
    <source>
        <dbReference type="Ensembl" id="ENSKMAP00000012883.1"/>
    </source>
</evidence>
<sequence>MNLLRTVYYFVVKTKNNCLKIRSTKCFLCLSKQMLKLSLQSVRGDKVSVFVYSPLGGDALLPCTTVASPGCSSITWTFFKVGHVHLIEEVSEGHIRDDSDKFNRTSITSNCSLIVRGLIVEDVGSYACLENQKPVMDVYLSLLSIHSTSSVTDLQPGGTLVLTCVLFTFYNAGSCKSYSSVFRLHWLQENGTQLPKDSRFLGRGVKLEQSTYQTMKLKSWTIFNEVILFYFMAATRLFKVAPDVSLLFFACKHLDLRLSHSVCSTVLEPGLMHPHTIREAG</sequence>
<dbReference type="PANTHER" id="PTHR11422">
    <property type="entry name" value="T-CELL SURFACE GLYCOPROTEIN CD4"/>
    <property type="match status" value="1"/>
</dbReference>
<dbReference type="Proteomes" id="UP000264800">
    <property type="component" value="Unplaced"/>
</dbReference>
<proteinExistence type="predicted"/>
<dbReference type="GO" id="GO:0009897">
    <property type="term" value="C:external side of plasma membrane"/>
    <property type="evidence" value="ECO:0007669"/>
    <property type="project" value="TreeGrafter"/>
</dbReference>
<protein>
    <recommendedName>
        <fullName evidence="3">Ig-like domain-containing protein</fullName>
    </recommendedName>
</protein>
<dbReference type="GeneTree" id="ENSGT00940000174101"/>
<dbReference type="InterPro" id="IPR013783">
    <property type="entry name" value="Ig-like_fold"/>
</dbReference>
<dbReference type="GO" id="GO:0042110">
    <property type="term" value="P:T cell activation"/>
    <property type="evidence" value="ECO:0007669"/>
    <property type="project" value="TreeGrafter"/>
</dbReference>
<dbReference type="PANTHER" id="PTHR11422:SF5">
    <property type="entry name" value="DIVERSE IMMUNOGLOBULIN DOMAIN-CONTAINING PROTEIN 1.1 ISOFORM X1-RELATED"/>
    <property type="match status" value="1"/>
</dbReference>
<dbReference type="OMA" id="TSITSNC"/>
<organism evidence="1 2">
    <name type="scientific">Kryptolebias marmoratus</name>
    <name type="common">Mangrove killifish</name>
    <name type="synonym">Rivulus marmoratus</name>
    <dbReference type="NCBI Taxonomy" id="37003"/>
    <lineage>
        <taxon>Eukaryota</taxon>
        <taxon>Metazoa</taxon>
        <taxon>Chordata</taxon>
        <taxon>Craniata</taxon>
        <taxon>Vertebrata</taxon>
        <taxon>Euteleostomi</taxon>
        <taxon>Actinopterygii</taxon>
        <taxon>Neopterygii</taxon>
        <taxon>Teleostei</taxon>
        <taxon>Neoteleostei</taxon>
        <taxon>Acanthomorphata</taxon>
        <taxon>Ovalentaria</taxon>
        <taxon>Atherinomorphae</taxon>
        <taxon>Cyprinodontiformes</taxon>
        <taxon>Rivulidae</taxon>
        <taxon>Kryptolebias</taxon>
    </lineage>
</organism>
<dbReference type="GO" id="GO:0035723">
    <property type="term" value="P:interleukin-15-mediated signaling pathway"/>
    <property type="evidence" value="ECO:0007669"/>
    <property type="project" value="TreeGrafter"/>
</dbReference>
<dbReference type="GO" id="GO:0070374">
    <property type="term" value="P:positive regulation of ERK1 and ERK2 cascade"/>
    <property type="evidence" value="ECO:0007669"/>
    <property type="project" value="TreeGrafter"/>
</dbReference>
<dbReference type="GO" id="GO:1990782">
    <property type="term" value="F:protein tyrosine kinase binding"/>
    <property type="evidence" value="ECO:0007669"/>
    <property type="project" value="TreeGrafter"/>
</dbReference>
<evidence type="ECO:0008006" key="3">
    <source>
        <dbReference type="Google" id="ProtNLM"/>
    </source>
</evidence>